<dbReference type="Pfam" id="PF08906">
    <property type="entry name" value="T6SS_Tdi1_C"/>
    <property type="match status" value="1"/>
</dbReference>
<sequence>MNEDMKKVFSDFKLYKKVDENIIDKYKDIVGKDVVEIWEKYGFGSTFNGYFKIINPDDYQELLEQTYIMPFDDIPVFITGMGDIITCDSMGSFTILDYRHQRIKVLWTEKEIEWDCFYESFYEKYWKWNPYFEAVEKYGEPEYNECFGYEPLLSLGGKEIIENLKKVNFEVHITIMGEIQGILSC</sequence>
<proteinExistence type="predicted"/>
<comment type="caution">
    <text evidence="3">The sequence shown here is derived from an EMBL/GenBank/DDBJ whole genome shotgun (WGS) entry which is preliminary data.</text>
</comment>
<dbReference type="AlphaFoldDB" id="A0A2S7F6L9"/>
<evidence type="ECO:0000313" key="3">
    <source>
        <dbReference type="EMBL" id="PPV12351.1"/>
    </source>
</evidence>
<dbReference type="InterPro" id="IPR014983">
    <property type="entry name" value="GAD-rel"/>
</dbReference>
<evidence type="ECO:0008006" key="5">
    <source>
        <dbReference type="Google" id="ProtNLM"/>
    </source>
</evidence>
<feature type="domain" description="T6SS immunity protein Tdi1 C-terminal" evidence="2">
    <location>
        <begin position="119"/>
        <end position="179"/>
    </location>
</feature>
<feature type="domain" description="GAD-related" evidence="1">
    <location>
        <begin position="16"/>
        <end position="64"/>
    </location>
</feature>
<dbReference type="InterPro" id="IPR015002">
    <property type="entry name" value="T6SS_Tdi1_C"/>
</dbReference>
<evidence type="ECO:0000259" key="1">
    <source>
        <dbReference type="Pfam" id="PF08887"/>
    </source>
</evidence>
<accession>A0A2S7F6L9</accession>
<reference evidence="3 4" key="1">
    <citation type="submission" date="2016-01" db="EMBL/GenBank/DDBJ databases">
        <title>Characterization of the Clostridium difficile lineages that are prevalent in Hong Kong and China.</title>
        <authorList>
            <person name="Kwok J.S.-L."/>
            <person name="Lam W.-Y."/>
            <person name="Ip M."/>
            <person name="Chan T.-F."/>
            <person name="Hawkey P.M."/>
            <person name="Tsui S.K.-W."/>
        </authorList>
    </citation>
    <scope>NUCLEOTIDE SEQUENCE [LARGE SCALE GENOMIC DNA]</scope>
    <source>
        <strain evidence="3 4">300064</strain>
    </source>
</reference>
<dbReference type="Proteomes" id="UP000238081">
    <property type="component" value="Unassembled WGS sequence"/>
</dbReference>
<name>A0A2S7F6L9_CLOBU</name>
<evidence type="ECO:0000259" key="2">
    <source>
        <dbReference type="Pfam" id="PF08906"/>
    </source>
</evidence>
<protein>
    <recommendedName>
        <fullName evidence="5">DUF1851 domain-containing protein</fullName>
    </recommendedName>
</protein>
<gene>
    <name evidence="3" type="ORF">AWN73_19150</name>
</gene>
<dbReference type="EMBL" id="LRDH01000149">
    <property type="protein sequence ID" value="PPV12351.1"/>
    <property type="molecule type" value="Genomic_DNA"/>
</dbReference>
<dbReference type="RefSeq" id="WP_104675672.1">
    <property type="nucleotide sequence ID" value="NZ_LRDH01000149.1"/>
</dbReference>
<organism evidence="3 4">
    <name type="scientific">Clostridium butyricum</name>
    <dbReference type="NCBI Taxonomy" id="1492"/>
    <lineage>
        <taxon>Bacteria</taxon>
        <taxon>Bacillati</taxon>
        <taxon>Bacillota</taxon>
        <taxon>Clostridia</taxon>
        <taxon>Eubacteriales</taxon>
        <taxon>Clostridiaceae</taxon>
        <taxon>Clostridium</taxon>
    </lineage>
</organism>
<dbReference type="Pfam" id="PF08887">
    <property type="entry name" value="GAD-like"/>
    <property type="match status" value="1"/>
</dbReference>
<evidence type="ECO:0000313" key="4">
    <source>
        <dbReference type="Proteomes" id="UP000238081"/>
    </source>
</evidence>